<sequence length="650" mass="72664">MAFSGDQLQPTPSELACAIERARKYWHHLANEAFPHLGYGIQLMKLQDMLFRVPEIPAEAVQIYESNLATRKIILTRSSSTHCTEGKCNSSIAERSTASPLLVGIQTPVACLLSGSGFQQPDVTADKPQRKPHYLAILSLAWAYILSSRLLELQKQKGYGMSYTTSRATLVALDQDVLYPQSAAVYIGMVDKSAARWWAAILAPDQGWKAVFTRRNDDIYFAPWSYSLAHDPALNIQWQDNGAVTDQICPPPTSQAALKYLIDFCVLHGLREEFDAALAAVLTFPTHYFYTTTVEIPYSTAGRGDYASKSSARAEYIAVEHELPYFMALSCNYSVVMSSLCGSFWEPTVGCNFVTPWLHPVMEEMPKIPQLAGDSRQYHELVAIMCAIRRPSLLPLWTGASLTGLVAKVIDLVRTGTPPLDPNGAFWTGSPQNFLDLAGTGPYFETVSGVNIIRRVDVWRLLYLPPSEDDGLHYENLPFTPWQPIGKTRAENCVLRVRVHEACPRHQLLYSHWTWQMPDGLTKTDSGYQGCSARSQMPVLSPKAVDKSDSIDNLDYPRISFAEAQCASQMACCEIFRWVLANQEGKPPLERIYDDPWLADCRTNEESDPSVSDNGSDTLSQAYEDPDSDRIDEHHACQKDRIRQWAANVS</sequence>
<dbReference type="EMBL" id="JBFTWV010000119">
    <property type="protein sequence ID" value="KAL2786384.1"/>
    <property type="molecule type" value="Genomic_DNA"/>
</dbReference>
<feature type="region of interest" description="Disordered" evidence="1">
    <location>
        <begin position="603"/>
        <end position="635"/>
    </location>
</feature>
<comment type="caution">
    <text evidence="2">The sequence shown here is derived from an EMBL/GenBank/DDBJ whole genome shotgun (WGS) entry which is preliminary data.</text>
</comment>
<dbReference type="Proteomes" id="UP001610563">
    <property type="component" value="Unassembled WGS sequence"/>
</dbReference>
<evidence type="ECO:0000313" key="2">
    <source>
        <dbReference type="EMBL" id="KAL2786384.1"/>
    </source>
</evidence>
<protein>
    <recommendedName>
        <fullName evidence="4">Ig-like domain-containing protein</fullName>
    </recommendedName>
</protein>
<accession>A0ABR4FSZ3</accession>
<evidence type="ECO:0000256" key="1">
    <source>
        <dbReference type="SAM" id="MobiDB-lite"/>
    </source>
</evidence>
<feature type="compositionally biased region" description="Polar residues" evidence="1">
    <location>
        <begin position="609"/>
        <end position="621"/>
    </location>
</feature>
<proteinExistence type="predicted"/>
<name>A0ABR4FSZ3_9EURO</name>
<keyword evidence="3" id="KW-1185">Reference proteome</keyword>
<organism evidence="2 3">
    <name type="scientific">Aspergillus keveii</name>
    <dbReference type="NCBI Taxonomy" id="714993"/>
    <lineage>
        <taxon>Eukaryota</taxon>
        <taxon>Fungi</taxon>
        <taxon>Dikarya</taxon>
        <taxon>Ascomycota</taxon>
        <taxon>Pezizomycotina</taxon>
        <taxon>Eurotiomycetes</taxon>
        <taxon>Eurotiomycetidae</taxon>
        <taxon>Eurotiales</taxon>
        <taxon>Aspergillaceae</taxon>
        <taxon>Aspergillus</taxon>
        <taxon>Aspergillus subgen. Nidulantes</taxon>
    </lineage>
</organism>
<reference evidence="2 3" key="1">
    <citation type="submission" date="2024-07" db="EMBL/GenBank/DDBJ databases">
        <title>Section-level genome sequencing and comparative genomics of Aspergillus sections Usti and Cavernicolus.</title>
        <authorList>
            <consortium name="Lawrence Berkeley National Laboratory"/>
            <person name="Nybo J.L."/>
            <person name="Vesth T.C."/>
            <person name="Theobald S."/>
            <person name="Frisvad J.C."/>
            <person name="Larsen T.O."/>
            <person name="Kjaerboelling I."/>
            <person name="Rothschild-Mancinelli K."/>
            <person name="Lyhne E.K."/>
            <person name="Kogle M.E."/>
            <person name="Barry K."/>
            <person name="Clum A."/>
            <person name="Na H."/>
            <person name="Ledsgaard L."/>
            <person name="Lin J."/>
            <person name="Lipzen A."/>
            <person name="Kuo A."/>
            <person name="Riley R."/>
            <person name="Mondo S."/>
            <person name="Labutti K."/>
            <person name="Haridas S."/>
            <person name="Pangalinan J."/>
            <person name="Salamov A.A."/>
            <person name="Simmons B.A."/>
            <person name="Magnuson J.K."/>
            <person name="Chen J."/>
            <person name="Drula E."/>
            <person name="Henrissat B."/>
            <person name="Wiebenga A."/>
            <person name="Lubbers R.J."/>
            <person name="Gomes A.C."/>
            <person name="Makela M.R."/>
            <person name="Stajich J."/>
            <person name="Grigoriev I.V."/>
            <person name="Mortensen U.H."/>
            <person name="De Vries R.P."/>
            <person name="Baker S.E."/>
            <person name="Andersen M.R."/>
        </authorList>
    </citation>
    <scope>NUCLEOTIDE SEQUENCE [LARGE SCALE GENOMIC DNA]</scope>
    <source>
        <strain evidence="2 3">CBS 209.92</strain>
    </source>
</reference>
<evidence type="ECO:0000313" key="3">
    <source>
        <dbReference type="Proteomes" id="UP001610563"/>
    </source>
</evidence>
<evidence type="ECO:0008006" key="4">
    <source>
        <dbReference type="Google" id="ProtNLM"/>
    </source>
</evidence>
<gene>
    <name evidence="2" type="ORF">BJX66DRAFT_312899</name>
</gene>